<evidence type="ECO:0000259" key="2">
    <source>
        <dbReference type="Pfam" id="PF06855"/>
    </source>
</evidence>
<keyword evidence="4" id="KW-1185">Reference proteome</keyword>
<accession>A0ABX5SJC5</accession>
<reference evidence="3 4" key="1">
    <citation type="submission" date="2019-03" db="EMBL/GenBank/DDBJ databases">
        <title>Complete Genome Sequence of Leuconostoc kimchii strain NKJ218 Isolated from Homemade Kimchi.</title>
        <authorList>
            <person name="Jung J.Y."/>
            <person name="Jin H.M."/>
            <person name="Jung J.-W."/>
            <person name="Lee S.-Y."/>
            <person name="Ryu B.-G."/>
            <person name="Han S.-S."/>
            <person name="Kang H.K."/>
            <person name="Choi H.W."/>
            <person name="Chung E.J."/>
            <person name="Choi K.-M."/>
        </authorList>
    </citation>
    <scope>NUCLEOTIDE SEQUENCE [LARGE SCALE GENOMIC DNA]</scope>
    <source>
        <strain evidence="3 4">NKJ218</strain>
    </source>
</reference>
<name>A0ABX5SJC5_9LACO</name>
<evidence type="ECO:0000313" key="4">
    <source>
        <dbReference type="Proteomes" id="UP000295756"/>
    </source>
</evidence>
<evidence type="ECO:0000256" key="1">
    <source>
        <dbReference type="HAMAP-Rule" id="MF_01538"/>
    </source>
</evidence>
<dbReference type="NCBIfam" id="NF010193">
    <property type="entry name" value="PRK13672.1"/>
    <property type="match status" value="1"/>
</dbReference>
<organism evidence="3 4">
    <name type="scientific">Leuconostoc kimchii</name>
    <dbReference type="NCBI Taxonomy" id="136609"/>
    <lineage>
        <taxon>Bacteria</taxon>
        <taxon>Bacillati</taxon>
        <taxon>Bacillota</taxon>
        <taxon>Bacilli</taxon>
        <taxon>Lactobacillales</taxon>
        <taxon>Lactobacillaceae</taxon>
        <taxon>Leuconostoc</taxon>
    </lineage>
</organism>
<dbReference type="RefSeq" id="WP_013102333.1">
    <property type="nucleotide sequence ID" value="NZ_CP037939.1"/>
</dbReference>
<dbReference type="Gene3D" id="1.10.150.260">
    <property type="entry name" value="YozE SAM-like"/>
    <property type="match status" value="1"/>
</dbReference>
<dbReference type="EMBL" id="CP037939">
    <property type="protein sequence ID" value="QBR47472.1"/>
    <property type="molecule type" value="Genomic_DNA"/>
</dbReference>
<dbReference type="InterPro" id="IPR023089">
    <property type="entry name" value="YozE_SAM-like"/>
</dbReference>
<dbReference type="InterPro" id="IPR036806">
    <property type="entry name" value="YozE_SAM-like_sf"/>
</dbReference>
<dbReference type="InterPro" id="IPR010673">
    <property type="entry name" value="UPF0346"/>
</dbReference>
<sequence length="77" mass="9084">MAASNRSFYHWLMTHRNNVSANEIQHFANNAFLDLTFPKQSMDFDEISNYLEENTSYLMSMTTFDKAWDMYQAATNN</sequence>
<dbReference type="PIRSF" id="PIRSF037262">
    <property type="entry name" value="UCP037262"/>
    <property type="match status" value="1"/>
</dbReference>
<gene>
    <name evidence="3" type="ORF">EW139_04805</name>
</gene>
<feature type="domain" description="YozE SAM-like" evidence="2">
    <location>
        <begin position="7"/>
        <end position="72"/>
    </location>
</feature>
<evidence type="ECO:0000313" key="3">
    <source>
        <dbReference type="EMBL" id="QBR47472.1"/>
    </source>
</evidence>
<dbReference type="HAMAP" id="MF_01538">
    <property type="entry name" value="UPF0346"/>
    <property type="match status" value="1"/>
</dbReference>
<comment type="similarity">
    <text evidence="1">Belongs to the UPF0346 family.</text>
</comment>
<dbReference type="Pfam" id="PF06855">
    <property type="entry name" value="YozE_SAM_like"/>
    <property type="match status" value="1"/>
</dbReference>
<proteinExistence type="inferred from homology"/>
<protein>
    <recommendedName>
        <fullName evidence="1">UPF0346 protein EW139_04805</fullName>
    </recommendedName>
</protein>
<dbReference type="Proteomes" id="UP000295756">
    <property type="component" value="Chromosome"/>
</dbReference>
<dbReference type="SUPFAM" id="SSF140652">
    <property type="entry name" value="YozE-like"/>
    <property type="match status" value="1"/>
</dbReference>